<keyword evidence="3" id="KW-1185">Reference proteome</keyword>
<evidence type="ECO:0000313" key="3">
    <source>
        <dbReference type="Proteomes" id="UP000554235"/>
    </source>
</evidence>
<organism evidence="2 3">
    <name type="scientific">Fusarium albosuccineum</name>
    <dbReference type="NCBI Taxonomy" id="1237068"/>
    <lineage>
        <taxon>Eukaryota</taxon>
        <taxon>Fungi</taxon>
        <taxon>Dikarya</taxon>
        <taxon>Ascomycota</taxon>
        <taxon>Pezizomycotina</taxon>
        <taxon>Sordariomycetes</taxon>
        <taxon>Hypocreomycetidae</taxon>
        <taxon>Hypocreales</taxon>
        <taxon>Nectriaceae</taxon>
        <taxon>Fusarium</taxon>
        <taxon>Fusarium decemcellulare species complex</taxon>
    </lineage>
</organism>
<dbReference type="EMBL" id="JAADYS010001138">
    <property type="protein sequence ID" value="KAF4464820.1"/>
    <property type="molecule type" value="Genomic_DNA"/>
</dbReference>
<comment type="caution">
    <text evidence="2">The sequence shown here is derived from an EMBL/GenBank/DDBJ whole genome shotgun (WGS) entry which is preliminary data.</text>
</comment>
<dbReference type="AlphaFoldDB" id="A0A8H4PA07"/>
<feature type="region of interest" description="Disordered" evidence="1">
    <location>
        <begin position="77"/>
        <end position="103"/>
    </location>
</feature>
<dbReference type="Proteomes" id="UP000554235">
    <property type="component" value="Unassembled WGS sequence"/>
</dbReference>
<feature type="compositionally biased region" description="Basic and acidic residues" evidence="1">
    <location>
        <begin position="253"/>
        <end position="262"/>
    </location>
</feature>
<feature type="compositionally biased region" description="Low complexity" evidence="1">
    <location>
        <begin position="94"/>
        <end position="103"/>
    </location>
</feature>
<feature type="region of interest" description="Disordered" evidence="1">
    <location>
        <begin position="1"/>
        <end position="23"/>
    </location>
</feature>
<proteinExistence type="predicted"/>
<feature type="compositionally biased region" description="Polar residues" evidence="1">
    <location>
        <begin position="175"/>
        <end position="191"/>
    </location>
</feature>
<feature type="compositionally biased region" description="Polar residues" evidence="1">
    <location>
        <begin position="1"/>
        <end position="14"/>
    </location>
</feature>
<feature type="region of interest" description="Disordered" evidence="1">
    <location>
        <begin position="219"/>
        <end position="296"/>
    </location>
</feature>
<protein>
    <submittedName>
        <fullName evidence="2">Uncharacterized protein</fullName>
    </submittedName>
</protein>
<name>A0A8H4PA07_9HYPO</name>
<reference evidence="2 3" key="1">
    <citation type="submission" date="2020-01" db="EMBL/GenBank/DDBJ databases">
        <title>Identification and distribution of gene clusters putatively required for synthesis of sphingolipid metabolism inhibitors in phylogenetically diverse species of the filamentous fungus Fusarium.</title>
        <authorList>
            <person name="Kim H.-S."/>
            <person name="Busman M."/>
            <person name="Brown D.W."/>
            <person name="Divon H."/>
            <person name="Uhlig S."/>
            <person name="Proctor R.H."/>
        </authorList>
    </citation>
    <scope>NUCLEOTIDE SEQUENCE [LARGE SCALE GENOMIC DNA]</scope>
    <source>
        <strain evidence="2 3">NRRL 20459</strain>
    </source>
</reference>
<sequence>MLRLQPTTLTITTRELSDSERRSRYRKHLITAHRASKGLDGASSPEQDVATQGGSTLRRIIPTVAFSSDHLEIIPTNPDFLDAENETRSRGEPYSSSSDSTTAYSQLGETRFTIVDLDAFNAPLHTEARELMACLGSAPESQGPPQAGASYSHRYPEDMDDARAEQDLDVRNTDEYTNSLGSPTRPATSPRNLEETTAVAEELDTQSHRRHLSVYNDRLPIRGQPRTPRQLPEARHQSRFDGAYTAPVAGRRQAAETRDTPTRVRGTRVGRNGSPAGLRIPGFQGLYGGSENADDA</sequence>
<gene>
    <name evidence="2" type="ORF">FALBO_8365</name>
</gene>
<feature type="region of interest" description="Disordered" evidence="1">
    <location>
        <begin position="169"/>
        <end position="195"/>
    </location>
</feature>
<evidence type="ECO:0000313" key="2">
    <source>
        <dbReference type="EMBL" id="KAF4464820.1"/>
    </source>
</evidence>
<accession>A0A8H4PA07</accession>
<dbReference type="OrthoDB" id="3437607at2759"/>
<evidence type="ECO:0000256" key="1">
    <source>
        <dbReference type="SAM" id="MobiDB-lite"/>
    </source>
</evidence>